<evidence type="ECO:0000313" key="2">
    <source>
        <dbReference type="EMBL" id="MXU92834.1"/>
    </source>
</evidence>
<accession>A0A6B0UTF3</accession>
<sequence>MGYCLQPLHLAWCLAVSAAARRCSTGSQTRLWGSCRSQLRKWAAWISLRPAGAAFSKQLRTLGSMLEPPNAAISPSNRGSCTQSWSSRPSCLSSAQPLASAIRRKRYRNLSSKFPLQRSIIPTLKDRMRMYPVRVAVS</sequence>
<name>A0A6B0UTF3_IXORI</name>
<organism evidence="2">
    <name type="scientific">Ixodes ricinus</name>
    <name type="common">Common tick</name>
    <name type="synonym">Acarus ricinus</name>
    <dbReference type="NCBI Taxonomy" id="34613"/>
    <lineage>
        <taxon>Eukaryota</taxon>
        <taxon>Metazoa</taxon>
        <taxon>Ecdysozoa</taxon>
        <taxon>Arthropoda</taxon>
        <taxon>Chelicerata</taxon>
        <taxon>Arachnida</taxon>
        <taxon>Acari</taxon>
        <taxon>Parasitiformes</taxon>
        <taxon>Ixodida</taxon>
        <taxon>Ixodoidea</taxon>
        <taxon>Ixodidae</taxon>
        <taxon>Ixodinae</taxon>
        <taxon>Ixodes</taxon>
    </lineage>
</organism>
<feature type="signal peptide" evidence="1">
    <location>
        <begin position="1"/>
        <end position="19"/>
    </location>
</feature>
<feature type="chain" id="PRO_5025334109" evidence="1">
    <location>
        <begin position="20"/>
        <end position="138"/>
    </location>
</feature>
<protein>
    <submittedName>
        <fullName evidence="2">Putative secreted protein</fullName>
    </submittedName>
</protein>
<dbReference type="EMBL" id="GIFC01010751">
    <property type="protein sequence ID" value="MXU92834.1"/>
    <property type="molecule type" value="Transcribed_RNA"/>
</dbReference>
<proteinExistence type="predicted"/>
<evidence type="ECO:0000256" key="1">
    <source>
        <dbReference type="SAM" id="SignalP"/>
    </source>
</evidence>
<keyword evidence="1" id="KW-0732">Signal</keyword>
<reference evidence="2" key="1">
    <citation type="submission" date="2019-12" db="EMBL/GenBank/DDBJ databases">
        <title>An insight into the sialome of adult female Ixodes ricinus ticks feeding for 6 days.</title>
        <authorList>
            <person name="Perner J."/>
            <person name="Ribeiro J.M.C."/>
        </authorList>
    </citation>
    <scope>NUCLEOTIDE SEQUENCE</scope>
    <source>
        <strain evidence="2">Semi-engorged</strain>
        <tissue evidence="2">Salivary glands</tissue>
    </source>
</reference>
<dbReference type="AlphaFoldDB" id="A0A6B0UTF3"/>